<comment type="caution">
    <text evidence="2">The sequence shown here is derived from an EMBL/GenBank/DDBJ whole genome shotgun (WGS) entry which is preliminary data.</text>
</comment>
<reference evidence="3" key="1">
    <citation type="submission" date="2013-11" db="EMBL/GenBank/DDBJ databases">
        <authorList>
            <person name="Hoang H.T."/>
            <person name="Killian M.L."/>
            <person name="Madson D.M."/>
            <person name="Arruda P.H.E."/>
            <person name="Sun D."/>
            <person name="Schwartz K.J."/>
            <person name="Yoon K."/>
        </authorList>
    </citation>
    <scope>NUCLEOTIDE SEQUENCE [LARGE SCALE GENOMIC DNA]</scope>
    <source>
        <strain evidence="3">CDK2</strain>
    </source>
</reference>
<evidence type="ECO:0000313" key="3">
    <source>
        <dbReference type="Proteomes" id="UP000050535"/>
    </source>
</evidence>
<sequence>MVFGLSRRATVAAVVVALTVFGMTVGTVLLLATGRTNVGWFMFVLSFGAWMFAAVGGMLLVWDSGYLDR</sequence>
<evidence type="ECO:0000256" key="1">
    <source>
        <dbReference type="SAM" id="Phobius"/>
    </source>
</evidence>
<keyword evidence="3" id="KW-1185">Reference proteome</keyword>
<keyword evidence="1" id="KW-1133">Transmembrane helix</keyword>
<dbReference type="OrthoDB" id="312417at2157"/>
<organism evidence="2 3">
    <name type="scientific">Halolamina pelagica</name>
    <dbReference type="NCBI Taxonomy" id="699431"/>
    <lineage>
        <taxon>Archaea</taxon>
        <taxon>Methanobacteriati</taxon>
        <taxon>Methanobacteriota</taxon>
        <taxon>Stenosarchaea group</taxon>
        <taxon>Halobacteria</taxon>
        <taxon>Halobacteriales</taxon>
        <taxon>Haloferacaceae</taxon>
    </lineage>
</organism>
<protein>
    <recommendedName>
        <fullName evidence="4">Major facilitator superfamily (MFS) profile domain-containing protein</fullName>
    </recommendedName>
</protein>
<dbReference type="RefSeq" id="WP_054583961.1">
    <property type="nucleotide sequence ID" value="NZ_LGUC01000001.1"/>
</dbReference>
<accession>A0A0N8I046</accession>
<keyword evidence="1" id="KW-0472">Membrane</keyword>
<gene>
    <name evidence="2" type="ORF">SY89_02034</name>
</gene>
<dbReference type="Proteomes" id="UP000050535">
    <property type="component" value="Unassembled WGS sequence"/>
</dbReference>
<proteinExistence type="predicted"/>
<evidence type="ECO:0008006" key="4">
    <source>
        <dbReference type="Google" id="ProtNLM"/>
    </source>
</evidence>
<dbReference type="EMBL" id="LGUC01000001">
    <property type="protein sequence ID" value="KPN31291.1"/>
    <property type="molecule type" value="Genomic_DNA"/>
</dbReference>
<feature type="transmembrane region" description="Helical" evidence="1">
    <location>
        <begin position="38"/>
        <end position="62"/>
    </location>
</feature>
<feature type="transmembrane region" description="Helical" evidence="1">
    <location>
        <begin position="12"/>
        <end position="32"/>
    </location>
</feature>
<evidence type="ECO:0000313" key="2">
    <source>
        <dbReference type="EMBL" id="KPN31291.1"/>
    </source>
</evidence>
<name>A0A0N8I046_9EURY</name>
<dbReference type="STRING" id="699431.SY89_02034"/>
<dbReference type="AlphaFoldDB" id="A0A0N8I046"/>
<keyword evidence="1" id="KW-0812">Transmembrane</keyword>